<dbReference type="Proteomes" id="UP000002805">
    <property type="component" value="Chromosome"/>
</dbReference>
<dbReference type="PANTHER" id="PTHR40761:SF1">
    <property type="entry name" value="CONSERVED INTEGRAL MEMBRANE ALANINE VALINE AND LEUCINE RICH PROTEIN-RELATED"/>
    <property type="match status" value="1"/>
</dbReference>
<dbReference type="AlphaFoldDB" id="D6X764"/>
<name>D6X764_STRE2</name>
<feature type="transmembrane region" description="Helical" evidence="2">
    <location>
        <begin position="370"/>
        <end position="388"/>
    </location>
</feature>
<feature type="transmembrane region" description="Helical" evidence="2">
    <location>
        <begin position="333"/>
        <end position="350"/>
    </location>
</feature>
<dbReference type="HOGENOM" id="CLU_595690_0_0_11"/>
<feature type="region of interest" description="Disordered" evidence="1">
    <location>
        <begin position="1"/>
        <end position="172"/>
    </location>
</feature>
<dbReference type="EMBL" id="CM000950">
    <property type="protein sequence ID" value="EFH32170.1"/>
    <property type="molecule type" value="Genomic_DNA"/>
</dbReference>
<keyword evidence="2" id="KW-0472">Membrane</keyword>
<feature type="compositionally biased region" description="Low complexity" evidence="1">
    <location>
        <begin position="154"/>
        <end position="172"/>
    </location>
</feature>
<feature type="compositionally biased region" description="Low complexity" evidence="1">
    <location>
        <begin position="107"/>
        <end position="117"/>
    </location>
</feature>
<evidence type="ECO:0000256" key="2">
    <source>
        <dbReference type="SAM" id="Phobius"/>
    </source>
</evidence>
<dbReference type="eggNOG" id="COG0697">
    <property type="taxonomic scope" value="Bacteria"/>
</dbReference>
<dbReference type="NCBIfam" id="NF038012">
    <property type="entry name" value="DMT_1"/>
    <property type="match status" value="1"/>
</dbReference>
<dbReference type="PANTHER" id="PTHR40761">
    <property type="entry name" value="CONSERVED INTEGRAL MEMBRANE ALANINE VALINE AND LEUCINE RICH PROTEIN-RELATED"/>
    <property type="match status" value="1"/>
</dbReference>
<sequence length="459" mass="47356">MDARVETGSMSYGEAVRRPQGPSGTGRQEGQHVPHQHLVARSGEPARHLTGDRVVTGPHARTEHHEAPAHGATSSAPVRRTDPSGPWWPRTGAAGARKGDRLDRSGEPAPAGPAVGRRPARSPTGWTRYSTGWTRSVRDPGGPHVPSVPRRFDPGAGPRGARAPGEPPGARAGHGAMTALSVCLALLAALANAAASVLQRRALADMPTTTAMALLRRPGWMWGAAMLVVSGALQALALATGPLAVVQPVMSTELLFTLLVGGTAFRRRPDRRTQVAFVAMAVGLGGFLALAAPSGGRDTVPAAHWAWAGLSLAAAVAVLIAVSIRLPSSPRAAVLGTATAIGFACTAVLLKDALGRLPEGVGAVFTTWQLYAAMAVGLGSFLLLQVALRAGSLAASQPALTLGDALLSVVLGVVLFQENLNLEWRTPLEVLALGLLIGGCVELARSPLIGEDAEGTGKW</sequence>
<feature type="transmembrane region" description="Helical" evidence="2">
    <location>
        <begin position="245"/>
        <end position="263"/>
    </location>
</feature>
<proteinExistence type="predicted"/>
<evidence type="ECO:0000313" key="4">
    <source>
        <dbReference type="Proteomes" id="UP000002805"/>
    </source>
</evidence>
<reference evidence="4" key="1">
    <citation type="submission" date="2008-02" db="EMBL/GenBank/DDBJ databases">
        <authorList>
            <consortium name="The Broad Institute Genome Sequencing Platform"/>
            <person name="Fischbach M."/>
            <person name="Ward D."/>
            <person name="Young S."/>
            <person name="Jaffe D."/>
            <person name="Gnerre S."/>
            <person name="Berlin A."/>
            <person name="Heiman D."/>
            <person name="Hepburn T."/>
            <person name="Sykes S."/>
            <person name="Alvarado L."/>
            <person name="Kodira C.D."/>
            <person name="Straight P."/>
            <person name="Clardy J."/>
            <person name="Hung D."/>
            <person name="Kolter R."/>
            <person name="Mekalanos J."/>
            <person name="Walker S."/>
            <person name="Walsh C.T."/>
            <person name="Lander E."/>
            <person name="Galagan J."/>
            <person name="Nusbaum C."/>
            <person name="Birren B."/>
        </authorList>
    </citation>
    <scope>NUCLEOTIDE SEQUENCE [LARGE SCALE GENOMIC DNA]</scope>
    <source>
        <strain evidence="4">ATCC 25486 / DSM 40338 / CBS 914.69 / JCM 4507 / NBRC 13074 / NRRL 2958 / 5647</strain>
    </source>
</reference>
<evidence type="ECO:0000256" key="1">
    <source>
        <dbReference type="SAM" id="MobiDB-lite"/>
    </source>
</evidence>
<feature type="transmembrane region" description="Helical" evidence="2">
    <location>
        <begin position="275"/>
        <end position="293"/>
    </location>
</feature>
<feature type="transmembrane region" description="Helical" evidence="2">
    <location>
        <begin position="219"/>
        <end position="239"/>
    </location>
</feature>
<gene>
    <name evidence="3" type="ORF">SSDG_07434</name>
</gene>
<keyword evidence="4" id="KW-1185">Reference proteome</keyword>
<feature type="compositionally biased region" description="Polar residues" evidence="1">
    <location>
        <begin position="124"/>
        <end position="134"/>
    </location>
</feature>
<keyword evidence="2" id="KW-0812">Transmembrane</keyword>
<feature type="transmembrane region" description="Helical" evidence="2">
    <location>
        <begin position="305"/>
        <end position="326"/>
    </location>
</feature>
<reference evidence="4" key="2">
    <citation type="submission" date="2009-10" db="EMBL/GenBank/DDBJ databases">
        <title>The genome sequence of Streptomyces pristinaespiralis strain ATCC 25486.</title>
        <authorList>
            <consortium name="The Broad Institute Genome Sequencing Platform"/>
            <consortium name="Broad Institute Microbial Sequencing Center"/>
            <person name="Fischbach M."/>
            <person name="Godfrey P."/>
            <person name="Ward D."/>
            <person name="Young S."/>
            <person name="Zeng Q."/>
            <person name="Koehrsen M."/>
            <person name="Alvarado L."/>
            <person name="Berlin A.M."/>
            <person name="Bochicchio J."/>
            <person name="Borenstein D."/>
            <person name="Chapman S.B."/>
            <person name="Chen Z."/>
            <person name="Engels R."/>
            <person name="Freedman E."/>
            <person name="Gellesch M."/>
            <person name="Goldberg J."/>
            <person name="Griggs A."/>
            <person name="Gujja S."/>
            <person name="Heilman E.R."/>
            <person name="Heiman D.I."/>
            <person name="Hepburn T.A."/>
            <person name="Howarth C."/>
            <person name="Jen D."/>
            <person name="Larson L."/>
            <person name="Lewis B."/>
            <person name="Mehta T."/>
            <person name="Park D."/>
            <person name="Pearson M."/>
            <person name="Richards J."/>
            <person name="Roberts A."/>
            <person name="Saif S."/>
            <person name="Shea T.D."/>
            <person name="Shenoy N."/>
            <person name="Sisk P."/>
            <person name="Stolte C."/>
            <person name="Sykes S.N."/>
            <person name="Thomson T."/>
            <person name="Walk T."/>
            <person name="White J."/>
            <person name="Yandava C."/>
            <person name="Straight P."/>
            <person name="Clardy J."/>
            <person name="Hung D."/>
            <person name="Kolter R."/>
            <person name="Mekalanos J."/>
            <person name="Walker S."/>
            <person name="Walsh C.T."/>
            <person name="Wieland-Brown L.C."/>
            <person name="Haas B."/>
            <person name="Nusbaum C."/>
            <person name="Birren B."/>
        </authorList>
    </citation>
    <scope>NUCLEOTIDE SEQUENCE [LARGE SCALE GENOMIC DNA]</scope>
    <source>
        <strain evidence="4">ATCC 25486 / DSM 40338 / CBS 914.69 / JCM 4507 / NBRC 13074 / NRRL 2958 / 5647</strain>
    </source>
</reference>
<keyword evidence="2" id="KW-1133">Transmembrane helix</keyword>
<accession>D6X764</accession>
<evidence type="ECO:0000313" key="3">
    <source>
        <dbReference type="EMBL" id="EFH32170.1"/>
    </source>
</evidence>
<organism evidence="3 4">
    <name type="scientific">Streptomyces pristinaespiralis (strain ATCC 25486 / DSM 40338 / CBS 914.69 / JCM 4507 / KCC S-0507 / NBRC 13074 / NRRL 2958 / 5647)</name>
    <dbReference type="NCBI Taxonomy" id="457429"/>
    <lineage>
        <taxon>Bacteria</taxon>
        <taxon>Bacillati</taxon>
        <taxon>Actinomycetota</taxon>
        <taxon>Actinomycetes</taxon>
        <taxon>Kitasatosporales</taxon>
        <taxon>Streptomycetaceae</taxon>
        <taxon>Streptomyces</taxon>
    </lineage>
</organism>
<protein>
    <submittedName>
        <fullName evidence="3">Predicted protein</fullName>
    </submittedName>
</protein>
<feature type="transmembrane region" description="Helical" evidence="2">
    <location>
        <begin position="176"/>
        <end position="198"/>
    </location>
</feature>
<feature type="compositionally biased region" description="Basic and acidic residues" evidence="1">
    <location>
        <begin position="97"/>
        <end position="106"/>
    </location>
</feature>